<dbReference type="Gene3D" id="3.40.960.10">
    <property type="entry name" value="VSR Endonuclease"/>
    <property type="match status" value="1"/>
</dbReference>
<evidence type="ECO:0008006" key="3">
    <source>
        <dbReference type="Google" id="ProtNLM"/>
    </source>
</evidence>
<dbReference type="STRING" id="710421.Mycch_1220"/>
<dbReference type="PATRIC" id="fig|710421.3.peg.1229"/>
<dbReference type="HOGENOM" id="CLU_052626_6_0_11"/>
<proteinExistence type="predicted"/>
<reference evidence="1 2" key="1">
    <citation type="submission" date="2012-06" db="EMBL/GenBank/DDBJ databases">
        <title>Complete sequence of chromosome of Mycobacterium chubuense NBB4.</title>
        <authorList>
            <consortium name="US DOE Joint Genome Institute"/>
            <person name="Lucas S."/>
            <person name="Han J."/>
            <person name="Lapidus A."/>
            <person name="Cheng J.-F."/>
            <person name="Goodwin L."/>
            <person name="Pitluck S."/>
            <person name="Peters L."/>
            <person name="Mikhailova N."/>
            <person name="Teshima H."/>
            <person name="Detter J.C."/>
            <person name="Han C."/>
            <person name="Tapia R."/>
            <person name="Land M."/>
            <person name="Hauser L."/>
            <person name="Kyrpides N."/>
            <person name="Ivanova N."/>
            <person name="Pagani I."/>
            <person name="Mattes T."/>
            <person name="Holmes A."/>
            <person name="Rutledge P."/>
            <person name="Paulsen I."/>
            <person name="Coleman N."/>
            <person name="Woyke T."/>
        </authorList>
    </citation>
    <scope>NUCLEOTIDE SEQUENCE [LARGE SCALE GENOMIC DNA]</scope>
    <source>
        <strain evidence="1 2">NBB4</strain>
    </source>
</reference>
<dbReference type="Proteomes" id="UP000006057">
    <property type="component" value="Chromosome"/>
</dbReference>
<evidence type="ECO:0000313" key="2">
    <source>
        <dbReference type="Proteomes" id="UP000006057"/>
    </source>
</evidence>
<dbReference type="KEGG" id="mcb:Mycch_1220"/>
<name>I4BFH1_MYCCN</name>
<accession>I4BFH1</accession>
<keyword evidence="2" id="KW-1185">Reference proteome</keyword>
<evidence type="ECO:0000313" key="1">
    <source>
        <dbReference type="EMBL" id="AFM16028.1"/>
    </source>
</evidence>
<dbReference type="eggNOG" id="COG2852">
    <property type="taxonomic scope" value="Bacteria"/>
</dbReference>
<dbReference type="AlphaFoldDB" id="I4BFH1"/>
<protein>
    <recommendedName>
        <fullName evidence="3">DUF559 domain-containing protein</fullName>
    </recommendedName>
</protein>
<dbReference type="InterPro" id="IPR011335">
    <property type="entry name" value="Restrct_endonuc-II-like"/>
</dbReference>
<gene>
    <name evidence="1" type="ordered locus">Mycch_1220</name>
</gene>
<dbReference type="SUPFAM" id="SSF52980">
    <property type="entry name" value="Restriction endonuclease-like"/>
    <property type="match status" value="1"/>
</dbReference>
<organism evidence="1 2">
    <name type="scientific">Mycolicibacterium chubuense (strain NBB4)</name>
    <name type="common">Mycobacterium chubuense</name>
    <dbReference type="NCBI Taxonomy" id="710421"/>
    <lineage>
        <taxon>Bacteria</taxon>
        <taxon>Bacillati</taxon>
        <taxon>Actinomycetota</taxon>
        <taxon>Actinomycetes</taxon>
        <taxon>Mycobacteriales</taxon>
        <taxon>Mycobacteriaceae</taxon>
        <taxon>Mycolicibacterium</taxon>
    </lineage>
</organism>
<sequence>MAGMNEELIGLLHAQGGVATSGQILRHLTRRKFEAAANTGLLQRLWQGLYCLGEPTVDARLRALDLSCGKPVAVCLATAAAMFGFDTENPGDLHVLNPPGCALRDADGLVVHRRDGAPLVVVNGRRATSPAWTAVEVARSLRRPRALATLDAALRSGTCSRPDLWRAAIEQKGRRGIVAVRNLLPLADARAESPMESEARLVMLDGGLPAPELQYEILDGNGDLRRLDFAWPEFGVAAEYDGVAWHSGADAMFADRRRQAALMDVDWVVVPIVYEDVRFRTQEMVARISGQLRRARAA</sequence>
<dbReference type="EMBL" id="CP003053">
    <property type="protein sequence ID" value="AFM16028.1"/>
    <property type="molecule type" value="Genomic_DNA"/>
</dbReference>